<evidence type="ECO:0000259" key="7">
    <source>
        <dbReference type="Pfam" id="PF12348"/>
    </source>
</evidence>
<dbReference type="InterPro" id="IPR011989">
    <property type="entry name" value="ARM-like"/>
</dbReference>
<evidence type="ECO:0000256" key="6">
    <source>
        <dbReference type="SAM" id="MobiDB-lite"/>
    </source>
</evidence>
<comment type="similarity">
    <text evidence="2">Belongs to the CLASP family.</text>
</comment>
<feature type="compositionally biased region" description="Acidic residues" evidence="6">
    <location>
        <begin position="1161"/>
        <end position="1176"/>
    </location>
</feature>
<feature type="compositionally biased region" description="Basic and acidic residues" evidence="6">
    <location>
        <begin position="458"/>
        <end position="504"/>
    </location>
</feature>
<evidence type="ECO:0000256" key="1">
    <source>
        <dbReference type="ARBA" id="ARBA00004186"/>
    </source>
</evidence>
<reference evidence="9" key="3">
    <citation type="submission" date="2018-08" db="EMBL/GenBank/DDBJ databases">
        <authorList>
            <person name="Guldener U."/>
        </authorList>
    </citation>
    <scope>NUCLEOTIDE SEQUENCE</scope>
    <source>
        <strain evidence="9">UB2</strain>
    </source>
</reference>
<dbReference type="OrthoDB" id="46159at2759"/>
<reference evidence="8" key="2">
    <citation type="submission" date="2016-04" db="EMBL/GenBank/DDBJ databases">
        <authorList>
            <person name="Evans L.H."/>
            <person name="Alamgir A."/>
            <person name="Owens N."/>
            <person name="Weber N.D."/>
            <person name="Virtaneva K."/>
            <person name="Barbian K."/>
            <person name="Babar A."/>
            <person name="Rosenke K."/>
        </authorList>
    </citation>
    <scope>NUCLEOTIDE SEQUENCE</scope>
    <source>
        <strain evidence="8">UB2112</strain>
    </source>
</reference>
<feature type="region of interest" description="Disordered" evidence="6">
    <location>
        <begin position="447"/>
        <end position="578"/>
    </location>
</feature>
<feature type="compositionally biased region" description="Low complexity" evidence="6">
    <location>
        <begin position="678"/>
        <end position="713"/>
    </location>
</feature>
<keyword evidence="11" id="KW-1185">Reference proteome</keyword>
<protein>
    <recommendedName>
        <fullName evidence="7">CLASP N-terminal domain-containing protein</fullName>
    </recommendedName>
</protein>
<dbReference type="Pfam" id="PF12348">
    <property type="entry name" value="CLASP_N"/>
    <property type="match status" value="1"/>
</dbReference>
<feature type="compositionally biased region" description="Polar residues" evidence="6">
    <location>
        <begin position="609"/>
        <end position="619"/>
    </location>
</feature>
<feature type="region of interest" description="Disordered" evidence="6">
    <location>
        <begin position="592"/>
        <end position="713"/>
    </location>
</feature>
<dbReference type="Proteomes" id="UP000179920">
    <property type="component" value="Chromosome I"/>
</dbReference>
<feature type="region of interest" description="Disordered" evidence="6">
    <location>
        <begin position="980"/>
        <end position="1106"/>
    </location>
</feature>
<dbReference type="InterPro" id="IPR016024">
    <property type="entry name" value="ARM-type_fold"/>
</dbReference>
<dbReference type="InterPro" id="IPR024395">
    <property type="entry name" value="CLASP_N_dom"/>
</dbReference>
<dbReference type="GO" id="GO:0005881">
    <property type="term" value="C:cytoplasmic microtubule"/>
    <property type="evidence" value="ECO:0007669"/>
    <property type="project" value="TreeGrafter"/>
</dbReference>
<evidence type="ECO:0000313" key="11">
    <source>
        <dbReference type="Proteomes" id="UP000658997"/>
    </source>
</evidence>
<evidence type="ECO:0000313" key="8">
    <source>
        <dbReference type="EMBL" id="SAM63443.1"/>
    </source>
</evidence>
<feature type="compositionally biased region" description="Polar residues" evidence="6">
    <location>
        <begin position="789"/>
        <end position="798"/>
    </location>
</feature>
<feature type="compositionally biased region" description="Basic and acidic residues" evidence="6">
    <location>
        <begin position="398"/>
        <end position="412"/>
    </location>
</feature>
<dbReference type="PANTHER" id="PTHR21567:SF60">
    <property type="entry name" value="CLASP N-TERMINAL DOMAIN-CONTAINING PROTEIN"/>
    <property type="match status" value="1"/>
</dbReference>
<dbReference type="Proteomes" id="UP000658997">
    <property type="component" value="Unassembled WGS sequence"/>
</dbReference>
<feature type="compositionally biased region" description="Polar residues" evidence="6">
    <location>
        <begin position="265"/>
        <end position="274"/>
    </location>
</feature>
<evidence type="ECO:0000256" key="3">
    <source>
        <dbReference type="ARBA" id="ARBA00022618"/>
    </source>
</evidence>
<organism evidence="8 10">
    <name type="scientific">Ustilago bromivora</name>
    <dbReference type="NCBI Taxonomy" id="307758"/>
    <lineage>
        <taxon>Eukaryota</taxon>
        <taxon>Fungi</taxon>
        <taxon>Dikarya</taxon>
        <taxon>Basidiomycota</taxon>
        <taxon>Ustilaginomycotina</taxon>
        <taxon>Ustilaginomycetes</taxon>
        <taxon>Ustilaginales</taxon>
        <taxon>Ustilaginaceae</taxon>
        <taxon>Ustilago</taxon>
    </lineage>
</organism>
<dbReference type="GO" id="GO:0005876">
    <property type="term" value="C:spindle microtubule"/>
    <property type="evidence" value="ECO:0007669"/>
    <property type="project" value="TreeGrafter"/>
</dbReference>
<feature type="compositionally biased region" description="Polar residues" evidence="6">
    <location>
        <begin position="281"/>
        <end position="291"/>
    </location>
</feature>
<dbReference type="GO" id="GO:1990023">
    <property type="term" value="C:mitotic spindle midzone"/>
    <property type="evidence" value="ECO:0007669"/>
    <property type="project" value="TreeGrafter"/>
</dbReference>
<evidence type="ECO:0000256" key="4">
    <source>
        <dbReference type="ARBA" id="ARBA00022701"/>
    </source>
</evidence>
<evidence type="ECO:0000256" key="5">
    <source>
        <dbReference type="ARBA" id="ARBA00022776"/>
    </source>
</evidence>
<feature type="region of interest" description="Disordered" evidence="6">
    <location>
        <begin position="1124"/>
        <end position="1176"/>
    </location>
</feature>
<dbReference type="AlphaFoldDB" id="A0A1K0H571"/>
<feature type="compositionally biased region" description="Basic and acidic residues" evidence="6">
    <location>
        <begin position="534"/>
        <end position="547"/>
    </location>
</feature>
<keyword evidence="5" id="KW-0498">Mitosis</keyword>
<feature type="region of interest" description="Disordered" evidence="6">
    <location>
        <begin position="249"/>
        <end position="295"/>
    </location>
</feature>
<feature type="region of interest" description="Disordered" evidence="6">
    <location>
        <begin position="767"/>
        <end position="801"/>
    </location>
</feature>
<dbReference type="EMBL" id="ULHB01000167">
    <property type="protein sequence ID" value="SYW84332.1"/>
    <property type="molecule type" value="Genomic_DNA"/>
</dbReference>
<feature type="compositionally biased region" description="Low complexity" evidence="6">
    <location>
        <begin position="592"/>
        <end position="603"/>
    </location>
</feature>
<dbReference type="PANTHER" id="PTHR21567">
    <property type="entry name" value="CLASP"/>
    <property type="match status" value="1"/>
</dbReference>
<gene>
    <name evidence="9" type="ORF">UBRO2_05432</name>
    <name evidence="8" type="ORF">UBRO_03719</name>
</gene>
<keyword evidence="3" id="KW-0132">Cell division</keyword>
<feature type="compositionally biased region" description="Polar residues" evidence="6">
    <location>
        <begin position="1127"/>
        <end position="1139"/>
    </location>
</feature>
<feature type="region of interest" description="Disordered" evidence="6">
    <location>
        <begin position="357"/>
        <end position="416"/>
    </location>
</feature>
<name>A0A1K0H571_9BASI</name>
<dbReference type="GO" id="GO:0005815">
    <property type="term" value="C:microtubule organizing center"/>
    <property type="evidence" value="ECO:0007669"/>
    <property type="project" value="TreeGrafter"/>
</dbReference>
<dbReference type="GO" id="GO:0051301">
    <property type="term" value="P:cell division"/>
    <property type="evidence" value="ECO:0007669"/>
    <property type="project" value="UniProtKB-KW"/>
</dbReference>
<keyword evidence="5" id="KW-0131">Cell cycle</keyword>
<dbReference type="GO" id="GO:0008017">
    <property type="term" value="F:microtubule binding"/>
    <property type="evidence" value="ECO:0007669"/>
    <property type="project" value="TreeGrafter"/>
</dbReference>
<dbReference type="GO" id="GO:0090307">
    <property type="term" value="P:mitotic spindle assembly"/>
    <property type="evidence" value="ECO:0007669"/>
    <property type="project" value="TreeGrafter"/>
</dbReference>
<comment type="subcellular location">
    <subcellularLocation>
        <location evidence="1">Cytoplasm</location>
        <location evidence="1">Cytoskeleton</location>
        <location evidence="1">Spindle</location>
    </subcellularLocation>
</comment>
<sequence length="1238" mass="131411">MPASTLSSEAKITIHSAKEVYEHFSDLSTNLHLPETEHTWQKIEQSLLHIQAITRGGATKFPDFIPLLKENASPINDALLSERTKLSGTAGDLINSIAPRLGDKFEPLVAVFVPTLLLICARTNKVAVKRAEKSLHFVVKHCRPTSVIAYLKEAIKDKRQGLRAVAAGTLVLVLEVTEKEKLGRRVGDVEACVKSGATDSNPEVRKLAKRLFELYVEIWPERVEAFTKPMTPTIRRYLALPKTGGLVVDIPPPSTAPRRAAKQSVPAQQSTQYEQAPMPSSHAQPSRSAQPYSFFPDVQKSTSSSISCSRAGPGFSMNDATYVKRGLFADQISAARSARLAHMPSFNFDDMAKSSSDNAAPAAMKRQPSFEQLRGHGQTSSGAPTFRVHRFDIGVQGEESRPRSIHGHEAAVRGDINAHTPSFASASGRNGKTALLAAYKQAFVGDAGGAKHSSSSLGERRHRDRSEKSSKHGDKRREKTVAVRFDSETEVKDTSDKEKASDHLHRSKSAPHIAIQSNTATDSLAAEEASFKPSHSDLAESKRRVEVWQDDQDDRPATPPERILHAQTPRTGVKASRVPAQRVVMQSAVKVPAARVAAPTPSAKVAASRVTNDSASLESSPEPKARVAPRTPKAQPAKVDVAILTPSEEAKEHVKEDEKAVKEATEAEAAKAKENNDAKATASKKPTTSTLTAQTSKQPVKPTTAKVAPVKAAPSAAIAAKMRLEAKAATKAITKAITKPAARAASSSAASTGSKKVVVKPAGTVSKPAITRKPLTASTAASRAAQKPAISSTSSNRTAKPAAIVKPATSAANSAAVAQAKLAASVKSATSSSALSTTAVTKKPETSLTSLTSRLTAPTASTRNKIVPSATVKKFQRKPSSLLSSSLASKPKPKSSIAASLNAKSKLLGAQSGASDKAKAVRRASITIAARIEKHRRASATGAPPVHTTAVDMPAINAEETGVDGTVEPVVEAQALPDVAVEMSPMEASEIAEEKCEEEAPKEEEAVALNEETISEEVDATGPSRTEEPTIAQCDTSMRNDESQVSEAQEESADKVTSSNEKVEEEQETEASVPVNETPNDVATPVEAPLAREATPARIRTPLSAKDVNLPKATSIGSMTAEKVSSPLLSGQGSRSPFVSSPLRRSATTNSTLLAQFETESSFEESESESDMDLESDEVVQLNFGPRPTVSRSPMAKTHQVITAAKKQLLLGLDSSSDASLVEANASDETVLLESAVK</sequence>
<evidence type="ECO:0000256" key="2">
    <source>
        <dbReference type="ARBA" id="ARBA00009549"/>
    </source>
</evidence>
<evidence type="ECO:0000313" key="10">
    <source>
        <dbReference type="Proteomes" id="UP000179920"/>
    </source>
</evidence>
<dbReference type="Gene3D" id="1.25.10.10">
    <property type="entry name" value="Leucine-rich Repeat Variant"/>
    <property type="match status" value="1"/>
</dbReference>
<dbReference type="SUPFAM" id="SSF48371">
    <property type="entry name" value="ARM repeat"/>
    <property type="match status" value="1"/>
</dbReference>
<keyword evidence="4" id="KW-0493">Microtubule</keyword>
<proteinExistence type="inferred from homology"/>
<evidence type="ECO:0000313" key="9">
    <source>
        <dbReference type="EMBL" id="SYW84332.1"/>
    </source>
</evidence>
<dbReference type="EMBL" id="LT558117">
    <property type="protein sequence ID" value="SAM63443.1"/>
    <property type="molecule type" value="Genomic_DNA"/>
</dbReference>
<accession>A0A1K0H571</accession>
<reference evidence="10" key="1">
    <citation type="submission" date="2016-04" db="EMBL/GenBank/DDBJ databases">
        <authorList>
            <person name="Guldener U."/>
            <person name="Guldener U."/>
        </authorList>
    </citation>
    <scope>NUCLEOTIDE SEQUENCE [LARGE SCALE GENOMIC DNA]</scope>
    <source>
        <strain evidence="10">UB2112</strain>
    </source>
</reference>
<feature type="domain" description="CLASP N-terminal" evidence="7">
    <location>
        <begin position="23"/>
        <end position="238"/>
    </location>
</feature>
<feature type="compositionally biased region" description="Basic and acidic residues" evidence="6">
    <location>
        <begin position="648"/>
        <end position="677"/>
    </location>
</feature>
<feature type="region of interest" description="Disordered" evidence="6">
    <location>
        <begin position="829"/>
        <end position="863"/>
    </location>
</feature>